<comment type="caution">
    <text evidence="1">The sequence shown here is derived from an EMBL/GenBank/DDBJ whole genome shotgun (WGS) entry which is preliminary data.</text>
</comment>
<evidence type="ECO:0000313" key="1">
    <source>
        <dbReference type="EMBL" id="KAL1515755.1"/>
    </source>
</evidence>
<protein>
    <submittedName>
        <fullName evidence="1">Uncharacterized protein</fullName>
    </submittedName>
</protein>
<keyword evidence="2" id="KW-1185">Reference proteome</keyword>
<gene>
    <name evidence="1" type="ORF">AB1Y20_002371</name>
</gene>
<accession>A0AB34JA65</accession>
<sequence length="454" mass="51941">MLLNCARKAKTRFRYRKTDGFDTRGLVYAGAREEAFASSWVDSTAEQSDPLFRGTIEEFCALRVDAVLQRQMRNTIKKCTGCSKVCAFSLKKCNQCGTELPAEVTFSANIFMGFVYGVEKGPFPLTISIRLQTPEVLVFDDLLSLTPCHLNIIPTNVYIPDWRFLLRRPADGLKLVKKLEEDGWACVSSQFMMNRAWREKYLKLGEKRLSRRALAKLREHVICGCNFPPSQFHLHIQYMMMPLVPFQYLMYKEGAHFTINRFFPLSYIKAVLALGDPMAVTMETRVEDIVRYYEDRVDYHAMHKSCYAQVEKSHQLLANWRSEDFETVIDGDVVVGSDRSRADQVAADKQVIQNYGRPYTSKGRPSGTYYKFARSDTLPEWQEMNQRKFSQSQLPGLHGTIKERTQSILNPAVNFARNSFVRDLGSVMHSVFAPRASRADRASNASSKSAEVRV</sequence>
<reference evidence="1 2" key="1">
    <citation type="journal article" date="2024" name="Science">
        <title>Giant polyketide synthase enzymes in the biosynthesis of giant marine polyether toxins.</title>
        <authorList>
            <person name="Fallon T.R."/>
            <person name="Shende V.V."/>
            <person name="Wierzbicki I.H."/>
            <person name="Pendleton A.L."/>
            <person name="Watervoot N.F."/>
            <person name="Auber R.P."/>
            <person name="Gonzalez D.J."/>
            <person name="Wisecaver J.H."/>
            <person name="Moore B.S."/>
        </authorList>
    </citation>
    <scope>NUCLEOTIDE SEQUENCE [LARGE SCALE GENOMIC DNA]</scope>
    <source>
        <strain evidence="1 2">12B1</strain>
    </source>
</reference>
<organism evidence="1 2">
    <name type="scientific">Prymnesium parvum</name>
    <name type="common">Toxic golden alga</name>
    <dbReference type="NCBI Taxonomy" id="97485"/>
    <lineage>
        <taxon>Eukaryota</taxon>
        <taxon>Haptista</taxon>
        <taxon>Haptophyta</taxon>
        <taxon>Prymnesiophyceae</taxon>
        <taxon>Prymnesiales</taxon>
        <taxon>Prymnesiaceae</taxon>
        <taxon>Prymnesium</taxon>
    </lineage>
</organism>
<name>A0AB34JA65_PRYPA</name>
<dbReference type="Proteomes" id="UP001515480">
    <property type="component" value="Unassembled WGS sequence"/>
</dbReference>
<proteinExistence type="predicted"/>
<dbReference type="EMBL" id="JBGBPQ010000011">
    <property type="protein sequence ID" value="KAL1515755.1"/>
    <property type="molecule type" value="Genomic_DNA"/>
</dbReference>
<evidence type="ECO:0000313" key="2">
    <source>
        <dbReference type="Proteomes" id="UP001515480"/>
    </source>
</evidence>
<dbReference type="AlphaFoldDB" id="A0AB34JA65"/>